<dbReference type="Proteomes" id="UP000029736">
    <property type="component" value="Unassembled WGS sequence"/>
</dbReference>
<evidence type="ECO:0000256" key="1">
    <source>
        <dbReference type="ARBA" id="ARBA00001613"/>
    </source>
</evidence>
<evidence type="ECO:0000259" key="5">
    <source>
        <dbReference type="Pfam" id="PF12146"/>
    </source>
</evidence>
<dbReference type="FunFam" id="3.40.50.1820:FF:000117">
    <property type="entry name" value="Monoglyceride lipase, putative"/>
    <property type="match status" value="1"/>
</dbReference>
<dbReference type="STRING" id="1524460.IX84_23795"/>
<dbReference type="InterPro" id="IPR000073">
    <property type="entry name" value="AB_hydrolase_1"/>
</dbReference>
<dbReference type="GO" id="GO:0047372">
    <property type="term" value="F:monoacylglycerol lipase activity"/>
    <property type="evidence" value="ECO:0007669"/>
    <property type="project" value="UniProtKB-EC"/>
</dbReference>
<proteinExistence type="inferred from homology"/>
<evidence type="ECO:0000256" key="4">
    <source>
        <dbReference type="ARBA" id="ARBA00071261"/>
    </source>
</evidence>
<evidence type="ECO:0000256" key="2">
    <source>
        <dbReference type="ARBA" id="ARBA00008645"/>
    </source>
</evidence>
<dbReference type="Gene3D" id="3.40.50.1820">
    <property type="entry name" value="alpha/beta hydrolase"/>
    <property type="match status" value="1"/>
</dbReference>
<dbReference type="InterPro" id="IPR029058">
    <property type="entry name" value="AB_hydrolase_fold"/>
</dbReference>
<accession>A0A098S198</accession>
<dbReference type="EMBL" id="JPOS01000082">
    <property type="protein sequence ID" value="KGE86154.1"/>
    <property type="molecule type" value="Genomic_DNA"/>
</dbReference>
<gene>
    <name evidence="6" type="ORF">IX84_23795</name>
</gene>
<dbReference type="PRINTS" id="PR00111">
    <property type="entry name" value="ABHYDROLASE"/>
</dbReference>
<comment type="catalytic activity">
    <reaction evidence="1">
        <text>Hydrolyzes glycerol monoesters of long-chain fatty acids.</text>
        <dbReference type="EC" id="3.1.1.23"/>
    </reaction>
</comment>
<dbReference type="EC" id="3.1.1.23" evidence="3"/>
<sequence>MQKRTLSWTTEDGINIHACEWAVANPKAVLAIAHGLGEHIERYDHMARWFNARGYAVLGYDRRGHGQSGGKRGHSPGLEPLLDEIAQLLVEARTAYQDLPVFLYGHSQGGGLALSYTLHRNPEIAGLIASAPWIQLSFTPPAALVAVGKLMRRIYPGLLQGNNLETGLLSRDAKVVKAYEEDPLVHDRISAAVGIDMMQEGDWMMQQKGGFPIPLLIAHGTGDGITSPEASEAFAAQLEGDVTFKPWPELYHEIHNEPEKEAHFQYVLEWLNARIA</sequence>
<feature type="domain" description="Serine aminopeptidase S33" evidence="5">
    <location>
        <begin position="25"/>
        <end position="259"/>
    </location>
</feature>
<dbReference type="OrthoDB" id="9780932at2"/>
<reference evidence="6 7" key="1">
    <citation type="journal article" date="2014" name="Int. J. Syst. Evol. Microbiol.">
        <title>Phaeodactylibacter xiamenensis gen. nov., sp. nov., a member of the family Saprospiraceae isolated from the marine alga Phaeodactylum tricornutum.</title>
        <authorList>
            <person name="Chen Z.Jr."/>
            <person name="Lei X."/>
            <person name="Lai Q."/>
            <person name="Li Y."/>
            <person name="Zhang B."/>
            <person name="Zhang J."/>
            <person name="Zhang H."/>
            <person name="Yang L."/>
            <person name="Zheng W."/>
            <person name="Tian Y."/>
            <person name="Yu Z."/>
            <person name="Xu H.Jr."/>
            <person name="Zheng T."/>
        </authorList>
    </citation>
    <scope>NUCLEOTIDE SEQUENCE [LARGE SCALE GENOMIC DNA]</scope>
    <source>
        <strain evidence="6 7">KD52</strain>
    </source>
</reference>
<comment type="caution">
    <text evidence="6">The sequence shown here is derived from an EMBL/GenBank/DDBJ whole genome shotgun (WGS) entry which is preliminary data.</text>
</comment>
<dbReference type="InterPro" id="IPR022742">
    <property type="entry name" value="Hydrolase_4"/>
</dbReference>
<evidence type="ECO:0000313" key="6">
    <source>
        <dbReference type="EMBL" id="KGE86154.1"/>
    </source>
</evidence>
<comment type="similarity">
    <text evidence="2">Belongs to the AB hydrolase superfamily.</text>
</comment>
<name>A0A098S198_9BACT</name>
<evidence type="ECO:0000256" key="3">
    <source>
        <dbReference type="ARBA" id="ARBA00013254"/>
    </source>
</evidence>
<organism evidence="6 7">
    <name type="scientific">Phaeodactylibacter xiamenensis</name>
    <dbReference type="NCBI Taxonomy" id="1524460"/>
    <lineage>
        <taxon>Bacteria</taxon>
        <taxon>Pseudomonadati</taxon>
        <taxon>Bacteroidota</taxon>
        <taxon>Saprospiria</taxon>
        <taxon>Saprospirales</taxon>
        <taxon>Haliscomenobacteraceae</taxon>
        <taxon>Phaeodactylibacter</taxon>
    </lineage>
</organism>
<dbReference type="PANTHER" id="PTHR11614">
    <property type="entry name" value="PHOSPHOLIPASE-RELATED"/>
    <property type="match status" value="1"/>
</dbReference>
<keyword evidence="7" id="KW-1185">Reference proteome</keyword>
<dbReference type="RefSeq" id="WP_052516317.1">
    <property type="nucleotide sequence ID" value="NZ_JBKAGJ010000002.1"/>
</dbReference>
<protein>
    <recommendedName>
        <fullName evidence="4">Monoacylglycerol lipase</fullName>
        <ecNumber evidence="3">3.1.1.23</ecNumber>
    </recommendedName>
</protein>
<dbReference type="SUPFAM" id="SSF53474">
    <property type="entry name" value="alpha/beta-Hydrolases"/>
    <property type="match status" value="1"/>
</dbReference>
<dbReference type="InterPro" id="IPR051044">
    <property type="entry name" value="MAG_DAG_Lipase"/>
</dbReference>
<dbReference type="AlphaFoldDB" id="A0A098S198"/>
<evidence type="ECO:0000313" key="7">
    <source>
        <dbReference type="Proteomes" id="UP000029736"/>
    </source>
</evidence>
<dbReference type="Pfam" id="PF12146">
    <property type="entry name" value="Hydrolase_4"/>
    <property type="match status" value="1"/>
</dbReference>